<dbReference type="Proteomes" id="UP000659344">
    <property type="component" value="Unassembled WGS sequence"/>
</dbReference>
<feature type="domain" description="HTH merR-type" evidence="2">
    <location>
        <begin position="1"/>
        <end position="70"/>
    </location>
</feature>
<dbReference type="SMART" id="SM00422">
    <property type="entry name" value="HTH_MERR"/>
    <property type="match status" value="1"/>
</dbReference>
<dbReference type="InterPro" id="IPR000551">
    <property type="entry name" value="MerR-type_HTH_dom"/>
</dbReference>
<dbReference type="EMBL" id="BMFT01000001">
    <property type="protein sequence ID" value="GGH20927.1"/>
    <property type="molecule type" value="Genomic_DNA"/>
</dbReference>
<proteinExistence type="predicted"/>
<evidence type="ECO:0000313" key="4">
    <source>
        <dbReference type="Proteomes" id="UP000659344"/>
    </source>
</evidence>
<reference evidence="4" key="1">
    <citation type="journal article" date="2019" name="Int. J. Syst. Evol. Microbiol.">
        <title>The Global Catalogue of Microorganisms (GCM) 10K type strain sequencing project: providing services to taxonomists for standard genome sequencing and annotation.</title>
        <authorList>
            <consortium name="The Broad Institute Genomics Platform"/>
            <consortium name="The Broad Institute Genome Sequencing Center for Infectious Disease"/>
            <person name="Wu L."/>
            <person name="Ma J."/>
        </authorList>
    </citation>
    <scope>NUCLEOTIDE SEQUENCE [LARGE SCALE GENOMIC DNA]</scope>
    <source>
        <strain evidence="4">CGMCC 1.12769</strain>
    </source>
</reference>
<protein>
    <submittedName>
        <fullName evidence="3">Transcriptional regulator</fullName>
    </submittedName>
</protein>
<dbReference type="SUPFAM" id="SSF46955">
    <property type="entry name" value="Putative DNA-binding domain"/>
    <property type="match status" value="1"/>
</dbReference>
<dbReference type="Pfam" id="PF13411">
    <property type="entry name" value="MerR_1"/>
    <property type="match status" value="1"/>
</dbReference>
<name>A0ABQ1YCC9_9BACL</name>
<organism evidence="3 4">
    <name type="scientific">Paenibacillus segetis</name>
    <dbReference type="NCBI Taxonomy" id="1325360"/>
    <lineage>
        <taxon>Bacteria</taxon>
        <taxon>Bacillati</taxon>
        <taxon>Bacillota</taxon>
        <taxon>Bacilli</taxon>
        <taxon>Bacillales</taxon>
        <taxon>Paenibacillaceae</taxon>
        <taxon>Paenibacillus</taxon>
    </lineage>
</organism>
<evidence type="ECO:0000259" key="2">
    <source>
        <dbReference type="PROSITE" id="PS50937"/>
    </source>
</evidence>
<dbReference type="PROSITE" id="PS50937">
    <property type="entry name" value="HTH_MERR_2"/>
    <property type="match status" value="1"/>
</dbReference>
<evidence type="ECO:0000313" key="3">
    <source>
        <dbReference type="EMBL" id="GGH20927.1"/>
    </source>
</evidence>
<dbReference type="InterPro" id="IPR009061">
    <property type="entry name" value="DNA-bd_dom_put_sf"/>
</dbReference>
<dbReference type="InterPro" id="IPR047057">
    <property type="entry name" value="MerR_fam"/>
</dbReference>
<keyword evidence="1" id="KW-0238">DNA-binding</keyword>
<dbReference type="RefSeq" id="WP_188537973.1">
    <property type="nucleotide sequence ID" value="NZ_BMFT01000001.1"/>
</dbReference>
<dbReference type="PANTHER" id="PTHR30204:SF82">
    <property type="entry name" value="TRANSCRIPTIONAL REGULATOR, MERR FAMILY"/>
    <property type="match status" value="1"/>
</dbReference>
<dbReference type="Gene3D" id="1.10.1660.10">
    <property type="match status" value="1"/>
</dbReference>
<sequence>MYSVKEVAKLLNLTEHTIRYYTDKGLVPTIQRDKNNNRLFDDESINWLTGVKYLKQCGMSVEAIKNYVDLCLSGDSTIQERYQIILEHKATALAQLEEAKLKAKYMEDKAKHYLDIINHVIPDDTNPAKWDKPKQNNSIRNCE</sequence>
<dbReference type="CDD" id="cd01109">
    <property type="entry name" value="HTH_YyaN"/>
    <property type="match status" value="1"/>
</dbReference>
<gene>
    <name evidence="3" type="ORF">GCM10008013_18560</name>
</gene>
<accession>A0ABQ1YCC9</accession>
<evidence type="ECO:0000256" key="1">
    <source>
        <dbReference type="ARBA" id="ARBA00023125"/>
    </source>
</evidence>
<keyword evidence="4" id="KW-1185">Reference proteome</keyword>
<dbReference type="PANTHER" id="PTHR30204">
    <property type="entry name" value="REDOX-CYCLING DRUG-SENSING TRANSCRIPTIONAL ACTIVATOR SOXR"/>
    <property type="match status" value="1"/>
</dbReference>
<comment type="caution">
    <text evidence="3">The sequence shown here is derived from an EMBL/GenBank/DDBJ whole genome shotgun (WGS) entry which is preliminary data.</text>
</comment>